<reference evidence="1" key="1">
    <citation type="submission" date="2022-06" db="EMBL/GenBank/DDBJ databases">
        <title>Complete genome sequence and characterization of Cupriavidus gilardii QJ1 isolated from contaminating cells.</title>
        <authorList>
            <person name="Qi J."/>
        </authorList>
    </citation>
    <scope>NUCLEOTIDE SEQUENCE</scope>
    <source>
        <strain evidence="1">QJ1</strain>
    </source>
</reference>
<protein>
    <recommendedName>
        <fullName evidence="3">DUF1364 domain-containing protein</fullName>
    </recommendedName>
</protein>
<dbReference type="EMBL" id="CP098736">
    <property type="protein sequence ID" value="USE79499.1"/>
    <property type="molecule type" value="Genomic_DNA"/>
</dbReference>
<dbReference type="Gene3D" id="3.30.50.20">
    <property type="entry name" value="prophage-derive protein ybcO"/>
    <property type="match status" value="1"/>
</dbReference>
<dbReference type="Proteomes" id="UP001056648">
    <property type="component" value="Chromosome 2"/>
</dbReference>
<sequence length="95" mass="10402">MTYRSESLRRAVASLPCVNCGRHGDTQAAHANLQEFGKGMGHKASDAAIMGLCTACHYELDQGKTMTKQERREAQMEWIAKTHVALIEAGLLEVA</sequence>
<name>A0ABY4VU46_9BURK</name>
<evidence type="ECO:0000313" key="1">
    <source>
        <dbReference type="EMBL" id="USE79499.1"/>
    </source>
</evidence>
<evidence type="ECO:0000313" key="2">
    <source>
        <dbReference type="Proteomes" id="UP001056648"/>
    </source>
</evidence>
<proteinExistence type="predicted"/>
<keyword evidence="2" id="KW-1185">Reference proteome</keyword>
<organism evidence="1 2">
    <name type="scientific">Cupriavidus gilardii</name>
    <dbReference type="NCBI Taxonomy" id="82541"/>
    <lineage>
        <taxon>Bacteria</taxon>
        <taxon>Pseudomonadati</taxon>
        <taxon>Pseudomonadota</taxon>
        <taxon>Betaproteobacteria</taxon>
        <taxon>Burkholderiales</taxon>
        <taxon>Burkholderiaceae</taxon>
        <taxon>Cupriavidus</taxon>
    </lineage>
</organism>
<accession>A0ABY4VU46</accession>
<gene>
    <name evidence="1" type="ORF">NDR89_23190</name>
</gene>
<evidence type="ECO:0008006" key="3">
    <source>
        <dbReference type="Google" id="ProtNLM"/>
    </source>
</evidence>
<dbReference type="RefSeq" id="WP_252252956.1">
    <property type="nucleotide sequence ID" value="NZ_CP098736.1"/>
</dbReference>